<dbReference type="GeneID" id="36510994"/>
<dbReference type="RefSeq" id="WP_108380722.1">
    <property type="nucleotide sequence ID" value="NZ_CP028858.1"/>
</dbReference>
<reference evidence="1 2" key="1">
    <citation type="submission" date="2018-04" db="EMBL/GenBank/DDBJ databases">
        <title>Halococcoides cellulosivorans gen. nov., sp. nov., an extremely halophilic cellulose-utilizing haloarchaeon from hypersaline lakes.</title>
        <authorList>
            <person name="Sorokin D.Y."/>
            <person name="Toshchakov S.V."/>
            <person name="Samarov N.I."/>
            <person name="Korzhenkov A."/>
            <person name="Kublanov I.V."/>
        </authorList>
    </citation>
    <scope>NUCLEOTIDE SEQUENCE [LARGE SCALE GENOMIC DNA]</scope>
    <source>
        <strain evidence="1 2">HArcel1</strain>
    </source>
</reference>
<protein>
    <submittedName>
        <fullName evidence="1">Uncharacterized protein</fullName>
    </submittedName>
</protein>
<dbReference type="AlphaFoldDB" id="A0A2R4WXT3"/>
<dbReference type="EMBL" id="CP028858">
    <property type="protein sequence ID" value="AWB26353.1"/>
    <property type="molecule type" value="Genomic_DNA"/>
</dbReference>
<sequence>MDVFPEDRPIAEAIETPPRFGIYADDVLADLGGIEGLFDHKPWYVAHLDDHHTLVIEAESPWGDWQPPTEAPYIQSARFGEGATESDRTDLSDPFAALDPGEYGTEVCVDPDDVDAGFRDADLELVRVYVDEDRNLRRVEDDRFVRSVITDGPDDNVAFVDAMLTEAPTDAPPSTPRASALLNDAISPAFVRAATPDDETVVSRVLALPVETNKIELLVSLGRAYRQSDEMDVETVESALDELANVDDPRQVEQFIETRLV</sequence>
<proteinExistence type="predicted"/>
<keyword evidence="2" id="KW-1185">Reference proteome</keyword>
<accession>A0A2R4WXT3</accession>
<gene>
    <name evidence="1" type="ORF">HARCEL1_00765</name>
</gene>
<organism evidence="1 2">
    <name type="scientific">Halococcoides cellulosivorans</name>
    <dbReference type="NCBI Taxonomy" id="1679096"/>
    <lineage>
        <taxon>Archaea</taxon>
        <taxon>Methanobacteriati</taxon>
        <taxon>Methanobacteriota</taxon>
        <taxon>Stenosarchaea group</taxon>
        <taxon>Halobacteria</taxon>
        <taxon>Halobacteriales</taxon>
        <taxon>Haloarculaceae</taxon>
        <taxon>Halococcoides</taxon>
    </lineage>
</organism>
<evidence type="ECO:0000313" key="1">
    <source>
        <dbReference type="EMBL" id="AWB26353.1"/>
    </source>
</evidence>
<dbReference type="KEGG" id="harc:HARCEL1_00765"/>
<evidence type="ECO:0000313" key="2">
    <source>
        <dbReference type="Proteomes" id="UP000244727"/>
    </source>
</evidence>
<name>A0A2R4WXT3_9EURY</name>
<dbReference type="Proteomes" id="UP000244727">
    <property type="component" value="Chromosome"/>
</dbReference>